<evidence type="ECO:0000256" key="2">
    <source>
        <dbReference type="ARBA" id="ARBA00010663"/>
    </source>
</evidence>
<accession>H3AJ12</accession>
<keyword evidence="6 12" id="KW-0297">G-protein coupled receptor</keyword>
<dbReference type="OMA" id="TSCYAWM"/>
<keyword evidence="5 13" id="KW-1133">Transmembrane helix</keyword>
<dbReference type="eggNOG" id="ENOG502QQC1">
    <property type="taxonomic scope" value="Eukaryota"/>
</dbReference>
<dbReference type="GO" id="GO:0004930">
    <property type="term" value="F:G protein-coupled receptor activity"/>
    <property type="evidence" value="ECO:0007669"/>
    <property type="project" value="UniProtKB-KW"/>
</dbReference>
<dbReference type="PRINTS" id="PR00237">
    <property type="entry name" value="GPCRRHODOPSN"/>
</dbReference>
<evidence type="ECO:0000256" key="1">
    <source>
        <dbReference type="ARBA" id="ARBA00004651"/>
    </source>
</evidence>
<dbReference type="EMBL" id="AFYH01169316">
    <property type="status" value="NOT_ANNOTATED_CDS"/>
    <property type="molecule type" value="Genomic_DNA"/>
</dbReference>
<dbReference type="InParanoid" id="H3AJ12"/>
<feature type="transmembrane region" description="Helical" evidence="13">
    <location>
        <begin position="74"/>
        <end position="96"/>
    </location>
</feature>
<evidence type="ECO:0000256" key="13">
    <source>
        <dbReference type="SAM" id="Phobius"/>
    </source>
</evidence>
<dbReference type="PANTHER" id="PTHR24234">
    <property type="entry name" value="LYSOPHOSPHATIDIC ACID RECEPTOR 5/SPHINGOSYLPHOSPHORYLCHOLINE RECEPTOR"/>
    <property type="match status" value="1"/>
</dbReference>
<feature type="transmembrane region" description="Helical" evidence="13">
    <location>
        <begin position="45"/>
        <end position="65"/>
    </location>
</feature>
<dbReference type="InterPro" id="IPR017452">
    <property type="entry name" value="GPCR_Rhodpsn_7TM"/>
</dbReference>
<evidence type="ECO:0000256" key="9">
    <source>
        <dbReference type="ARBA" id="ARBA00023170"/>
    </source>
</evidence>
<feature type="transmembrane region" description="Helical" evidence="13">
    <location>
        <begin position="283"/>
        <end position="306"/>
    </location>
</feature>
<proteinExistence type="inferred from homology"/>
<evidence type="ECO:0000256" key="7">
    <source>
        <dbReference type="ARBA" id="ARBA00023136"/>
    </source>
</evidence>
<dbReference type="Gene3D" id="1.20.1070.10">
    <property type="entry name" value="Rhodopsin 7-helix transmembrane proteins"/>
    <property type="match status" value="1"/>
</dbReference>
<comment type="similarity">
    <text evidence="2 12">Belongs to the G-protein coupled receptor 1 family.</text>
</comment>
<dbReference type="FunCoup" id="H3AJ12">
    <property type="interactions" value="662"/>
</dbReference>
<evidence type="ECO:0000259" key="14">
    <source>
        <dbReference type="PROSITE" id="PS50262"/>
    </source>
</evidence>
<dbReference type="InterPro" id="IPR000276">
    <property type="entry name" value="GPCR_Rhodpsn"/>
</dbReference>
<dbReference type="PANTHER" id="PTHR24234:SF7">
    <property type="entry name" value="G-PROTEIN COUPLED RECEPTOR 132-RELATED"/>
    <property type="match status" value="1"/>
</dbReference>
<feature type="transmembrane region" description="Helical" evidence="13">
    <location>
        <begin position="108"/>
        <end position="135"/>
    </location>
</feature>
<dbReference type="PRINTS" id="PR01157">
    <property type="entry name" value="P2YPURNOCPTR"/>
</dbReference>
<evidence type="ECO:0000256" key="10">
    <source>
        <dbReference type="ARBA" id="ARBA00023180"/>
    </source>
</evidence>
<feature type="domain" description="G-protein coupled receptors family 1 profile" evidence="14">
    <location>
        <begin position="56"/>
        <end position="303"/>
    </location>
</feature>
<dbReference type="Pfam" id="PF00001">
    <property type="entry name" value="7tm_1"/>
    <property type="match status" value="1"/>
</dbReference>
<keyword evidence="11 12" id="KW-0807">Transducer</keyword>
<evidence type="ECO:0000313" key="16">
    <source>
        <dbReference type="Proteomes" id="UP000008672"/>
    </source>
</evidence>
<dbReference type="GeneTree" id="ENSGT01150000286937"/>
<reference evidence="15" key="2">
    <citation type="submission" date="2025-08" db="UniProtKB">
        <authorList>
            <consortium name="Ensembl"/>
        </authorList>
    </citation>
    <scope>IDENTIFICATION</scope>
</reference>
<organism evidence="15 16">
    <name type="scientific">Latimeria chalumnae</name>
    <name type="common">Coelacanth</name>
    <dbReference type="NCBI Taxonomy" id="7897"/>
    <lineage>
        <taxon>Eukaryota</taxon>
        <taxon>Metazoa</taxon>
        <taxon>Chordata</taxon>
        <taxon>Craniata</taxon>
        <taxon>Vertebrata</taxon>
        <taxon>Euteleostomi</taxon>
        <taxon>Coelacanthiformes</taxon>
        <taxon>Coelacanthidae</taxon>
        <taxon>Latimeria</taxon>
    </lineage>
</organism>
<evidence type="ECO:0000313" key="15">
    <source>
        <dbReference type="Ensembl" id="ENSLACP00000009633.1"/>
    </source>
</evidence>
<keyword evidence="16" id="KW-1185">Reference proteome</keyword>
<dbReference type="AlphaFoldDB" id="H3AJ12"/>
<evidence type="ECO:0000256" key="4">
    <source>
        <dbReference type="ARBA" id="ARBA00022692"/>
    </source>
</evidence>
<evidence type="ECO:0000256" key="11">
    <source>
        <dbReference type="ARBA" id="ARBA00023224"/>
    </source>
</evidence>
<dbReference type="GO" id="GO:0005886">
    <property type="term" value="C:plasma membrane"/>
    <property type="evidence" value="ECO:0007669"/>
    <property type="project" value="UniProtKB-SubCell"/>
</dbReference>
<feature type="transmembrane region" description="Helical" evidence="13">
    <location>
        <begin position="156"/>
        <end position="174"/>
    </location>
</feature>
<keyword evidence="4 12" id="KW-0812">Transmembrane</keyword>
<keyword evidence="10" id="KW-0325">Glycoprotein</keyword>
<feature type="transmembrane region" description="Helical" evidence="13">
    <location>
        <begin position="200"/>
        <end position="219"/>
    </location>
</feature>
<keyword evidence="9 12" id="KW-0675">Receptor</keyword>
<dbReference type="HOGENOM" id="CLU_009579_8_2_1"/>
<dbReference type="Ensembl" id="ENSLACT00000009707.1">
    <property type="protein sequence ID" value="ENSLACP00000009633.1"/>
    <property type="gene ID" value="ENSLACG00000008494.1"/>
</dbReference>
<feature type="transmembrane region" description="Helical" evidence="13">
    <location>
        <begin position="240"/>
        <end position="263"/>
    </location>
</feature>
<keyword evidence="7 13" id="KW-0472">Membrane</keyword>
<reference evidence="15" key="3">
    <citation type="submission" date="2025-09" db="UniProtKB">
        <authorList>
            <consortium name="Ensembl"/>
        </authorList>
    </citation>
    <scope>IDENTIFICATION</scope>
</reference>
<dbReference type="Proteomes" id="UP000008672">
    <property type="component" value="Unassembled WGS sequence"/>
</dbReference>
<evidence type="ECO:0000256" key="5">
    <source>
        <dbReference type="ARBA" id="ARBA00022989"/>
    </source>
</evidence>
<name>H3AJ12_LATCH</name>
<evidence type="ECO:0000256" key="8">
    <source>
        <dbReference type="ARBA" id="ARBA00023157"/>
    </source>
</evidence>
<dbReference type="GO" id="GO:0010972">
    <property type="term" value="P:negative regulation of G2/M transition of mitotic cell cycle"/>
    <property type="evidence" value="ECO:0007669"/>
    <property type="project" value="TreeGrafter"/>
</dbReference>
<sequence>HNPSGGYKIFRKADTMPNSSNTTNVYNQTACGIDFETGSNLLVSIYSLVFLVGFMANSATICFIVHQVKLKNDFAVYLLSLSISDLLYLLTIPLWIKYITNYHIWKLGHISCYVAGFVFYSNMYVSIILLCCISIDRYLAVAYSLESQGIRTRKNAAMVSIFIVFIVFAIHFLLEIQAKKEVTTCYEDYPMESHIAKFNYFRFVSGFFLPLLILIFSYQKLFQKIKGASLTNKQKNKIKLLSVAVIVIFLICFAPYHIILLLRTIIYSLDPEKSCDFEKAVNFYFSLFLAVSGLNSAMDPILYILVTDSVKNDYKKLLSSLRAYCSPQLTSVRSFPEA</sequence>
<evidence type="ECO:0000256" key="6">
    <source>
        <dbReference type="ARBA" id="ARBA00023040"/>
    </source>
</evidence>
<evidence type="ECO:0000256" key="12">
    <source>
        <dbReference type="RuleBase" id="RU000688"/>
    </source>
</evidence>
<evidence type="ECO:0000256" key="3">
    <source>
        <dbReference type="ARBA" id="ARBA00022475"/>
    </source>
</evidence>
<keyword evidence="8" id="KW-1015">Disulfide bond</keyword>
<reference evidence="16" key="1">
    <citation type="submission" date="2011-08" db="EMBL/GenBank/DDBJ databases">
        <title>The draft genome of Latimeria chalumnae.</title>
        <authorList>
            <person name="Di Palma F."/>
            <person name="Alfoldi J."/>
            <person name="Johnson J."/>
            <person name="Berlin A."/>
            <person name="Gnerre S."/>
            <person name="Jaffe D."/>
            <person name="MacCallum I."/>
            <person name="Young S."/>
            <person name="Walker B.J."/>
            <person name="Lander E."/>
            <person name="Lindblad-Toh K."/>
        </authorList>
    </citation>
    <scope>NUCLEOTIDE SEQUENCE [LARGE SCALE GENOMIC DNA]</scope>
    <source>
        <strain evidence="16">Wild caught</strain>
    </source>
</reference>
<dbReference type="PROSITE" id="PS00237">
    <property type="entry name" value="G_PROTEIN_RECEP_F1_1"/>
    <property type="match status" value="1"/>
</dbReference>
<dbReference type="FunFam" id="1.20.1070.10:FF:000065">
    <property type="entry name" value="G-protein coupled receptor 4"/>
    <property type="match status" value="1"/>
</dbReference>
<dbReference type="GO" id="GO:0000082">
    <property type="term" value="P:G1/S transition of mitotic cell cycle"/>
    <property type="evidence" value="ECO:0007669"/>
    <property type="project" value="TreeGrafter"/>
</dbReference>
<dbReference type="PROSITE" id="PS50262">
    <property type="entry name" value="G_PROTEIN_RECEP_F1_2"/>
    <property type="match status" value="1"/>
</dbReference>
<protein>
    <submittedName>
        <fullName evidence="15">G protein-coupled receptor 184</fullName>
    </submittedName>
</protein>
<keyword evidence="3" id="KW-1003">Cell membrane</keyword>
<dbReference type="SUPFAM" id="SSF81321">
    <property type="entry name" value="Family A G protein-coupled receptor-like"/>
    <property type="match status" value="1"/>
</dbReference>
<comment type="subcellular location">
    <subcellularLocation>
        <location evidence="1">Cell membrane</location>
        <topology evidence="1">Multi-pass membrane protein</topology>
    </subcellularLocation>
</comment>